<keyword evidence="1" id="KW-0238">DNA-binding</keyword>
<name>A0A9N8WLG8_9GLOM</name>
<evidence type="ECO:0000313" key="3">
    <source>
        <dbReference type="EMBL" id="CAG8493648.1"/>
    </source>
</evidence>
<dbReference type="PROSITE" id="PS50118">
    <property type="entry name" value="HMG_BOX_2"/>
    <property type="match status" value="1"/>
</dbReference>
<comment type="caution">
    <text evidence="3">The sequence shown here is derived from an EMBL/GenBank/DDBJ whole genome shotgun (WGS) entry which is preliminary data.</text>
</comment>
<dbReference type="OrthoDB" id="2368792at2759"/>
<evidence type="ECO:0000259" key="2">
    <source>
        <dbReference type="PROSITE" id="PS50118"/>
    </source>
</evidence>
<dbReference type="Gene3D" id="1.10.30.10">
    <property type="entry name" value="High mobility group box domain"/>
    <property type="match status" value="1"/>
</dbReference>
<evidence type="ECO:0000313" key="4">
    <source>
        <dbReference type="Proteomes" id="UP000789570"/>
    </source>
</evidence>
<protein>
    <submittedName>
        <fullName evidence="3">10080_t:CDS:1</fullName>
    </submittedName>
</protein>
<dbReference type="InterPro" id="IPR036910">
    <property type="entry name" value="HMG_box_dom_sf"/>
</dbReference>
<sequence>MFKTPLKNVIKPSFPPSLTKDVHLEKLRKSKIPKGRSPNAFILYRMELREEYLRKNIQLPPMNELSMIASNFWKEESSETKDYYVKLANDIKSLYTPNTFFVMDKHMKEINYNQRSINVSPSRATGVESGYDVNQTDQTTAPFEDRHSFSELIEVAPASPKFYEHSGTSLADKELFELLDS</sequence>
<keyword evidence="4" id="KW-1185">Reference proteome</keyword>
<dbReference type="EMBL" id="CAJVPQ010000578">
    <property type="protein sequence ID" value="CAG8493648.1"/>
    <property type="molecule type" value="Genomic_DNA"/>
</dbReference>
<proteinExistence type="predicted"/>
<evidence type="ECO:0000256" key="1">
    <source>
        <dbReference type="PROSITE-ProRule" id="PRU00267"/>
    </source>
</evidence>
<feature type="DNA-binding region" description="HMG box" evidence="1">
    <location>
        <begin position="34"/>
        <end position="95"/>
    </location>
</feature>
<dbReference type="AlphaFoldDB" id="A0A9N8WLG8"/>
<dbReference type="SUPFAM" id="SSF47095">
    <property type="entry name" value="HMG-box"/>
    <property type="match status" value="1"/>
</dbReference>
<gene>
    <name evidence="3" type="ORF">FCALED_LOCUS3344</name>
</gene>
<dbReference type="Proteomes" id="UP000789570">
    <property type="component" value="Unassembled WGS sequence"/>
</dbReference>
<organism evidence="3 4">
    <name type="scientific">Funneliformis caledonium</name>
    <dbReference type="NCBI Taxonomy" id="1117310"/>
    <lineage>
        <taxon>Eukaryota</taxon>
        <taxon>Fungi</taxon>
        <taxon>Fungi incertae sedis</taxon>
        <taxon>Mucoromycota</taxon>
        <taxon>Glomeromycotina</taxon>
        <taxon>Glomeromycetes</taxon>
        <taxon>Glomerales</taxon>
        <taxon>Glomeraceae</taxon>
        <taxon>Funneliformis</taxon>
    </lineage>
</organism>
<dbReference type="InterPro" id="IPR009071">
    <property type="entry name" value="HMG_box_dom"/>
</dbReference>
<accession>A0A9N8WLG8</accession>
<keyword evidence="1" id="KW-0539">Nucleus</keyword>
<dbReference type="GO" id="GO:0005634">
    <property type="term" value="C:nucleus"/>
    <property type="evidence" value="ECO:0007669"/>
    <property type="project" value="UniProtKB-UniRule"/>
</dbReference>
<reference evidence="3" key="1">
    <citation type="submission" date="2021-06" db="EMBL/GenBank/DDBJ databases">
        <authorList>
            <person name="Kallberg Y."/>
            <person name="Tangrot J."/>
            <person name="Rosling A."/>
        </authorList>
    </citation>
    <scope>NUCLEOTIDE SEQUENCE</scope>
    <source>
        <strain evidence="3">UK204</strain>
    </source>
</reference>
<dbReference type="GO" id="GO:0003677">
    <property type="term" value="F:DNA binding"/>
    <property type="evidence" value="ECO:0007669"/>
    <property type="project" value="UniProtKB-UniRule"/>
</dbReference>
<feature type="domain" description="HMG box" evidence="2">
    <location>
        <begin position="34"/>
        <end position="95"/>
    </location>
</feature>
<dbReference type="SMART" id="SM00398">
    <property type="entry name" value="HMG"/>
    <property type="match status" value="1"/>
</dbReference>
<dbReference type="Pfam" id="PF00505">
    <property type="entry name" value="HMG_box"/>
    <property type="match status" value="1"/>
</dbReference>